<protein>
    <submittedName>
        <fullName evidence="1">Uncharacterized protein</fullName>
    </submittedName>
</protein>
<evidence type="ECO:0000313" key="1">
    <source>
        <dbReference type="EMBL" id="DAD93501.1"/>
    </source>
</evidence>
<accession>A0A8S5NF94</accession>
<sequence>MCRVPFLAVEDRKNKLIYKQRLRRIAVVLPVSKAKLPKNWRE</sequence>
<reference evidence="1" key="1">
    <citation type="journal article" date="2021" name="Proc. Natl. Acad. Sci. U.S.A.">
        <title>A Catalog of Tens of Thousands of Viruses from Human Metagenomes Reveals Hidden Associations with Chronic Diseases.</title>
        <authorList>
            <person name="Tisza M.J."/>
            <person name="Buck C.B."/>
        </authorList>
    </citation>
    <scope>NUCLEOTIDE SEQUENCE</scope>
    <source>
        <strain evidence="1">Ct0wg9</strain>
    </source>
</reference>
<organism evidence="1">
    <name type="scientific">Myoviridae sp. ct0wg9</name>
    <dbReference type="NCBI Taxonomy" id="2826600"/>
    <lineage>
        <taxon>Viruses</taxon>
        <taxon>Duplodnaviria</taxon>
        <taxon>Heunggongvirae</taxon>
        <taxon>Uroviricota</taxon>
        <taxon>Caudoviricetes</taxon>
    </lineage>
</organism>
<name>A0A8S5NF94_9CAUD</name>
<dbReference type="EMBL" id="BK015160">
    <property type="protein sequence ID" value="DAD93501.1"/>
    <property type="molecule type" value="Genomic_DNA"/>
</dbReference>
<proteinExistence type="predicted"/>